<organism evidence="2 3">
    <name type="scientific">Maledivibacter halophilus</name>
    <dbReference type="NCBI Taxonomy" id="36842"/>
    <lineage>
        <taxon>Bacteria</taxon>
        <taxon>Bacillati</taxon>
        <taxon>Bacillota</taxon>
        <taxon>Clostridia</taxon>
        <taxon>Peptostreptococcales</taxon>
        <taxon>Caminicellaceae</taxon>
        <taxon>Maledivibacter</taxon>
    </lineage>
</organism>
<dbReference type="Proteomes" id="UP000190285">
    <property type="component" value="Unassembled WGS sequence"/>
</dbReference>
<dbReference type="InterPro" id="IPR006674">
    <property type="entry name" value="HD_domain"/>
</dbReference>
<evidence type="ECO:0000259" key="1">
    <source>
        <dbReference type="PROSITE" id="PS51831"/>
    </source>
</evidence>
<gene>
    <name evidence="2" type="ORF">SAMN02194393_03717</name>
</gene>
<accession>A0A1T5M1M8</accession>
<feature type="domain" description="HD" evidence="1">
    <location>
        <begin position="27"/>
        <end position="130"/>
    </location>
</feature>
<keyword evidence="3" id="KW-1185">Reference proteome</keyword>
<dbReference type="RefSeq" id="WP_079493605.1">
    <property type="nucleotide sequence ID" value="NZ_FUZT01000009.1"/>
</dbReference>
<dbReference type="SUPFAM" id="SSF109604">
    <property type="entry name" value="HD-domain/PDEase-like"/>
    <property type="match status" value="1"/>
</dbReference>
<evidence type="ECO:0000313" key="2">
    <source>
        <dbReference type="EMBL" id="SKC82167.1"/>
    </source>
</evidence>
<evidence type="ECO:0000313" key="3">
    <source>
        <dbReference type="Proteomes" id="UP000190285"/>
    </source>
</evidence>
<protein>
    <recommendedName>
        <fullName evidence="1">HD domain-containing protein</fullName>
    </recommendedName>
</protein>
<reference evidence="2 3" key="1">
    <citation type="submission" date="2017-02" db="EMBL/GenBank/DDBJ databases">
        <authorList>
            <person name="Peterson S.W."/>
        </authorList>
    </citation>
    <scope>NUCLEOTIDE SEQUENCE [LARGE SCALE GENOMIC DNA]</scope>
    <source>
        <strain evidence="2 3">M1</strain>
    </source>
</reference>
<dbReference type="STRING" id="36842.SAMN02194393_03717"/>
<dbReference type="Pfam" id="PF01966">
    <property type="entry name" value="HD"/>
    <property type="match status" value="1"/>
</dbReference>
<proteinExistence type="predicted"/>
<sequence length="190" mass="21770">MNIIESIEKEVEDKCKEENNVFGYGIWSHHILSVVKYAKLLAEEIGADIEIVEIASLLHDYAGIKDYTKHEKHHIYGALEAEMMLKKFNYPNDKIEKVKDCIISHRGSIQIEKKSKEAVCVANADAMAHIENIPSLLYFAYCKKGLGIDKGSQWVSKKIERSWNKLNDEGRMLILDKYESAQKILSIDLK</sequence>
<dbReference type="EMBL" id="FUZT01000009">
    <property type="protein sequence ID" value="SKC82167.1"/>
    <property type="molecule type" value="Genomic_DNA"/>
</dbReference>
<dbReference type="AlphaFoldDB" id="A0A1T5M1M8"/>
<dbReference type="Gene3D" id="1.10.3210.10">
    <property type="entry name" value="Hypothetical protein af1432"/>
    <property type="match status" value="1"/>
</dbReference>
<dbReference type="InterPro" id="IPR003607">
    <property type="entry name" value="HD/PDEase_dom"/>
</dbReference>
<dbReference type="PROSITE" id="PS51831">
    <property type="entry name" value="HD"/>
    <property type="match status" value="1"/>
</dbReference>
<name>A0A1T5M1M8_9FIRM</name>
<dbReference type="CDD" id="cd00077">
    <property type="entry name" value="HDc"/>
    <property type="match status" value="1"/>
</dbReference>
<dbReference type="OrthoDB" id="2043299at2"/>